<dbReference type="PANTHER" id="PTHR43758:SF2">
    <property type="entry name" value="OXIDIZED PURINE NUCLEOSIDE TRIPHOSPHATE HYDROLASE"/>
    <property type="match status" value="1"/>
</dbReference>
<keyword evidence="30" id="KW-1185">Reference proteome</keyword>
<evidence type="ECO:0000313" key="30">
    <source>
        <dbReference type="Proteomes" id="UP000736335"/>
    </source>
</evidence>
<evidence type="ECO:0000256" key="26">
    <source>
        <dbReference type="ARBA" id="ARBA00053094"/>
    </source>
</evidence>
<sequence>MPHTKPMDTPPPGLEVYGPIQVSTSGGSGKWSDLPPAKLYTVSLIMKSGKILLGYKKRGFGKDMYNGFGGKVEPGESVEAAALRELQEEAGISANLVPCGTIIYFLEGYDHTFHIEVFKASDYEGEPIETDEMRPEWFDLPGSIEQNSPIPWDKMWADDRYWYPIMLSGRYFVGRTDCGETAEDGVKKYIMHRWWFGARDA</sequence>
<evidence type="ECO:0000256" key="25">
    <source>
        <dbReference type="ARBA" id="ARBA00049032"/>
    </source>
</evidence>
<dbReference type="InterPro" id="IPR020084">
    <property type="entry name" value="NUDIX_hydrolase_CS"/>
</dbReference>
<dbReference type="InterPro" id="IPR020476">
    <property type="entry name" value="Nudix_hydrolase"/>
</dbReference>
<dbReference type="Proteomes" id="UP000736335">
    <property type="component" value="Unassembled WGS sequence"/>
</dbReference>
<evidence type="ECO:0000256" key="24">
    <source>
        <dbReference type="ARBA" id="ARBA00048894"/>
    </source>
</evidence>
<evidence type="ECO:0000256" key="22">
    <source>
        <dbReference type="ARBA" id="ARBA00032071"/>
    </source>
</evidence>
<dbReference type="InterPro" id="IPR003563">
    <property type="entry name" value="8ODP"/>
</dbReference>
<evidence type="ECO:0000256" key="13">
    <source>
        <dbReference type="ARBA" id="ARBA00024459"/>
    </source>
</evidence>
<evidence type="ECO:0000256" key="21">
    <source>
        <dbReference type="ARBA" id="ARBA00031927"/>
    </source>
</evidence>
<comment type="function">
    <text evidence="26">Oxidized purine nucleoside triphosphate hydrolase which is a prominent sanitizer of the oxidized nucleotide pool. Catalyzes the hydrolysis of 2-oxo-dATP (2-hydroxy-dATP) into 2-oxo-dAMP. Also has a significant hydrolase activity toward 2-oxo-ATP, 8-oxo-dGTP and 8-oxo-dATP. Through the hydrolysis of oxidized purine nucleoside triphosphates, prevents their incorporation into DNA and the subsequent transversions A:T to C:G and G:C to T:A. Also catalyzes the hydrolysis of methylated purine nucleoside triphosphate preventing their integration into DNA. Through this antimutagenic activity protects cells from oxidative stress.</text>
</comment>
<comment type="catalytic activity">
    <reaction evidence="25">
        <text>N(6)-methyl-dATP + H2O = N(6)-methyl-dAMP + diphosphate + H(+)</text>
        <dbReference type="Rhea" id="RHEA:67604"/>
        <dbReference type="ChEBI" id="CHEBI:15377"/>
        <dbReference type="ChEBI" id="CHEBI:15378"/>
        <dbReference type="ChEBI" id="CHEBI:33019"/>
        <dbReference type="ChEBI" id="CHEBI:169976"/>
        <dbReference type="ChEBI" id="CHEBI:172872"/>
    </reaction>
    <physiologicalReaction direction="left-to-right" evidence="25">
        <dbReference type="Rhea" id="RHEA:67605"/>
    </physiologicalReaction>
</comment>
<dbReference type="InterPro" id="IPR000086">
    <property type="entry name" value="NUDIX_hydrolase_dom"/>
</dbReference>
<dbReference type="Pfam" id="PF00293">
    <property type="entry name" value="NUDIX"/>
    <property type="match status" value="1"/>
</dbReference>
<comment type="catalytic activity">
    <reaction evidence="23">
        <text>N(6)-methyl-ATP + H2O = N(6)-methyl-AMP + diphosphate + H(+)</text>
        <dbReference type="Rhea" id="RHEA:67608"/>
        <dbReference type="ChEBI" id="CHEBI:15377"/>
        <dbReference type="ChEBI" id="CHEBI:15378"/>
        <dbReference type="ChEBI" id="CHEBI:33019"/>
        <dbReference type="ChEBI" id="CHEBI:144842"/>
        <dbReference type="ChEBI" id="CHEBI:172873"/>
    </reaction>
    <physiologicalReaction direction="left-to-right" evidence="23">
        <dbReference type="Rhea" id="RHEA:67609"/>
    </physiologicalReaction>
</comment>
<dbReference type="EMBL" id="WIUZ02000004">
    <property type="protein sequence ID" value="KAF9788343.1"/>
    <property type="molecule type" value="Genomic_DNA"/>
</dbReference>
<evidence type="ECO:0000256" key="18">
    <source>
        <dbReference type="ARBA" id="ARBA00029673"/>
    </source>
</evidence>
<dbReference type="InterPro" id="IPR015797">
    <property type="entry name" value="NUDIX_hydrolase-like_dom_sf"/>
</dbReference>
<comment type="catalytic activity">
    <reaction evidence="15">
        <text>2-oxo-ATP + H2O = 2-oxo-AMP + diphosphate + H(+)</text>
        <dbReference type="Rhea" id="RHEA:67392"/>
        <dbReference type="ChEBI" id="CHEBI:15377"/>
        <dbReference type="ChEBI" id="CHEBI:15378"/>
        <dbReference type="ChEBI" id="CHEBI:33019"/>
        <dbReference type="ChEBI" id="CHEBI:71395"/>
        <dbReference type="ChEBI" id="CHEBI:172878"/>
    </reaction>
    <physiologicalReaction direction="left-to-right" evidence="15">
        <dbReference type="Rhea" id="RHEA:67393"/>
    </physiologicalReaction>
</comment>
<dbReference type="GO" id="GO:0046872">
    <property type="term" value="F:metal ion binding"/>
    <property type="evidence" value="ECO:0007669"/>
    <property type="project" value="UniProtKB-KW"/>
</dbReference>
<evidence type="ECO:0000256" key="7">
    <source>
        <dbReference type="ARBA" id="ARBA00022723"/>
    </source>
</evidence>
<reference evidence="29" key="2">
    <citation type="submission" date="2020-11" db="EMBL/GenBank/DDBJ databases">
        <authorList>
            <consortium name="DOE Joint Genome Institute"/>
            <person name="Kuo A."/>
            <person name="Miyauchi S."/>
            <person name="Kiss E."/>
            <person name="Drula E."/>
            <person name="Kohler A."/>
            <person name="Sanchez-Garcia M."/>
            <person name="Andreopoulos B."/>
            <person name="Barry K.W."/>
            <person name="Bonito G."/>
            <person name="Buee M."/>
            <person name="Carver A."/>
            <person name="Chen C."/>
            <person name="Cichocki N."/>
            <person name="Clum A."/>
            <person name="Culley D."/>
            <person name="Crous P.W."/>
            <person name="Fauchery L."/>
            <person name="Girlanda M."/>
            <person name="Hayes R."/>
            <person name="Keri Z."/>
            <person name="Labutti K."/>
            <person name="Lipzen A."/>
            <person name="Lombard V."/>
            <person name="Magnuson J."/>
            <person name="Maillard F."/>
            <person name="Morin E."/>
            <person name="Murat C."/>
            <person name="Nolan M."/>
            <person name="Ohm R."/>
            <person name="Pangilinan J."/>
            <person name="Pereira M."/>
            <person name="Perotto S."/>
            <person name="Peter M."/>
            <person name="Riley R."/>
            <person name="Sitrit Y."/>
            <person name="Stielow B."/>
            <person name="Szollosi G."/>
            <person name="Zifcakova L."/>
            <person name="Stursova M."/>
            <person name="Spatafora J.W."/>
            <person name="Tedersoo L."/>
            <person name="Vaario L.-M."/>
            <person name="Yamada A."/>
            <person name="Yan M."/>
            <person name="Wang P."/>
            <person name="Xu J."/>
            <person name="Bruns T."/>
            <person name="Baldrian P."/>
            <person name="Vilgalys R."/>
            <person name="Henrissat B."/>
            <person name="Grigoriev I.V."/>
            <person name="Hibbett D."/>
            <person name="Nagy L.G."/>
            <person name="Martin F.M."/>
        </authorList>
    </citation>
    <scope>NUCLEOTIDE SEQUENCE</scope>
    <source>
        <strain evidence="29">UH-Tt-Lm1</strain>
    </source>
</reference>
<evidence type="ECO:0000256" key="5">
    <source>
        <dbReference type="ARBA" id="ARBA00011245"/>
    </source>
</evidence>
<organism evidence="29 30">
    <name type="scientific">Thelephora terrestris</name>
    <dbReference type="NCBI Taxonomy" id="56493"/>
    <lineage>
        <taxon>Eukaryota</taxon>
        <taxon>Fungi</taxon>
        <taxon>Dikarya</taxon>
        <taxon>Basidiomycota</taxon>
        <taxon>Agaricomycotina</taxon>
        <taxon>Agaricomycetes</taxon>
        <taxon>Thelephorales</taxon>
        <taxon>Thelephoraceae</taxon>
        <taxon>Thelephora</taxon>
    </lineage>
</organism>
<dbReference type="GO" id="GO:0003723">
    <property type="term" value="F:RNA binding"/>
    <property type="evidence" value="ECO:0007669"/>
    <property type="project" value="UniProtKB-KW"/>
</dbReference>
<dbReference type="PROSITE" id="PS00893">
    <property type="entry name" value="NUDIX_BOX"/>
    <property type="match status" value="1"/>
</dbReference>
<keyword evidence="11" id="KW-0539">Nucleus</keyword>
<evidence type="ECO:0000256" key="4">
    <source>
        <dbReference type="ARBA" id="ARBA00005582"/>
    </source>
</evidence>
<dbReference type="OrthoDB" id="447842at2759"/>
<proteinExistence type="inferred from homology"/>
<comment type="catalytic activity">
    <reaction evidence="14">
        <text>8-oxo-dGTP + H2O = 8-oxo-dGMP + diphosphate + H(+)</text>
        <dbReference type="Rhea" id="RHEA:31575"/>
        <dbReference type="ChEBI" id="CHEBI:15377"/>
        <dbReference type="ChEBI" id="CHEBI:15378"/>
        <dbReference type="ChEBI" id="CHEBI:33019"/>
        <dbReference type="ChEBI" id="CHEBI:63224"/>
        <dbReference type="ChEBI" id="CHEBI:77896"/>
    </reaction>
    <physiologicalReaction direction="left-to-right" evidence="14">
        <dbReference type="Rhea" id="RHEA:31576"/>
    </physiologicalReaction>
</comment>
<evidence type="ECO:0000256" key="6">
    <source>
        <dbReference type="ARBA" id="ARBA00022490"/>
    </source>
</evidence>
<evidence type="ECO:0000256" key="2">
    <source>
        <dbReference type="ARBA" id="ARBA00004123"/>
    </source>
</evidence>
<keyword evidence="8 27" id="KW-0378">Hydrolase</keyword>
<dbReference type="GO" id="GO:0005737">
    <property type="term" value="C:cytoplasm"/>
    <property type="evidence" value="ECO:0007669"/>
    <property type="project" value="UniProtKB-SubCell"/>
</dbReference>
<keyword evidence="9" id="KW-0460">Magnesium</keyword>
<evidence type="ECO:0000256" key="12">
    <source>
        <dbReference type="ARBA" id="ARBA00024448"/>
    </source>
</evidence>
<accession>A0A9P6L9C7</accession>
<evidence type="ECO:0000256" key="10">
    <source>
        <dbReference type="ARBA" id="ARBA00022884"/>
    </source>
</evidence>
<evidence type="ECO:0000256" key="8">
    <source>
        <dbReference type="ARBA" id="ARBA00022801"/>
    </source>
</evidence>
<dbReference type="GO" id="GO:0008413">
    <property type="term" value="F:8-oxo-7,8-dihydroguanosine triphosphate pyrophosphatase activity"/>
    <property type="evidence" value="ECO:0007669"/>
    <property type="project" value="InterPro"/>
</dbReference>
<dbReference type="GO" id="GO:0008828">
    <property type="term" value="F:dATP diphosphatase activity"/>
    <property type="evidence" value="ECO:0007669"/>
    <property type="project" value="UniProtKB-EC"/>
</dbReference>
<comment type="subcellular location">
    <subcellularLocation>
        <location evidence="3">Cytoplasm</location>
    </subcellularLocation>
    <subcellularLocation>
        <location evidence="2">Nucleus</location>
    </subcellularLocation>
</comment>
<evidence type="ECO:0000259" key="28">
    <source>
        <dbReference type="PROSITE" id="PS51462"/>
    </source>
</evidence>
<dbReference type="SUPFAM" id="SSF55811">
    <property type="entry name" value="Nudix"/>
    <property type="match status" value="1"/>
</dbReference>
<protein>
    <recommendedName>
        <fullName evidence="17">Oxidized purine nucleoside triphosphate hydrolase</fullName>
        <ecNumber evidence="16">3.6.1.56</ecNumber>
    </recommendedName>
    <alternativeName>
        <fullName evidence="21">2-hydroxy-dATP diphosphatase</fullName>
    </alternativeName>
    <alternativeName>
        <fullName evidence="20">7,8-dihydro-8-oxoguanine triphosphatase</fullName>
    </alternativeName>
    <alternativeName>
        <fullName evidence="19">8-oxo-dGTPase</fullName>
    </alternativeName>
    <alternativeName>
        <fullName evidence="22">Methylated purine nucleoside triphosphate hydrolase</fullName>
    </alternativeName>
    <alternativeName>
        <fullName evidence="18">Nucleoside diphosphate-linked moiety X motif 1</fullName>
    </alternativeName>
</protein>
<dbReference type="PANTHER" id="PTHR43758">
    <property type="entry name" value="7,8-DIHYDRO-8-OXOGUANINE TRIPHOSPHATASE"/>
    <property type="match status" value="1"/>
</dbReference>
<dbReference type="GO" id="GO:0005634">
    <property type="term" value="C:nucleus"/>
    <property type="evidence" value="ECO:0007669"/>
    <property type="project" value="UniProtKB-SubCell"/>
</dbReference>
<gene>
    <name evidence="29" type="ORF">BJ322DRAFT_1048364</name>
</gene>
<keyword evidence="7" id="KW-0479">Metal-binding</keyword>
<evidence type="ECO:0000256" key="14">
    <source>
        <dbReference type="ARBA" id="ARBA00024486"/>
    </source>
</evidence>
<evidence type="ECO:0000256" key="20">
    <source>
        <dbReference type="ARBA" id="ARBA00030682"/>
    </source>
</evidence>
<evidence type="ECO:0000313" key="29">
    <source>
        <dbReference type="EMBL" id="KAF9788343.1"/>
    </source>
</evidence>
<feature type="domain" description="Nudix hydrolase" evidence="28">
    <location>
        <begin position="36"/>
        <end position="164"/>
    </location>
</feature>
<evidence type="ECO:0000256" key="1">
    <source>
        <dbReference type="ARBA" id="ARBA00001946"/>
    </source>
</evidence>
<comment type="caution">
    <text evidence="29">The sequence shown here is derived from an EMBL/GenBank/DDBJ whole genome shotgun (WGS) entry which is preliminary data.</text>
</comment>
<comment type="subunit">
    <text evidence="5">Monomer.</text>
</comment>
<evidence type="ECO:0000256" key="27">
    <source>
        <dbReference type="RuleBase" id="RU003476"/>
    </source>
</evidence>
<evidence type="ECO:0000256" key="23">
    <source>
        <dbReference type="ARBA" id="ARBA00048002"/>
    </source>
</evidence>
<dbReference type="CDD" id="cd03427">
    <property type="entry name" value="NUDIX_MTH1_Nudt1"/>
    <property type="match status" value="1"/>
</dbReference>
<evidence type="ECO:0000256" key="9">
    <source>
        <dbReference type="ARBA" id="ARBA00022842"/>
    </source>
</evidence>
<comment type="catalytic activity">
    <reaction evidence="13">
        <text>2-oxo-dATP + H2O = 2-oxo-dAMP + diphosphate + H(+)</text>
        <dbReference type="Rhea" id="RHEA:31583"/>
        <dbReference type="ChEBI" id="CHEBI:15377"/>
        <dbReference type="ChEBI" id="CHEBI:15378"/>
        <dbReference type="ChEBI" id="CHEBI:33019"/>
        <dbReference type="ChEBI" id="CHEBI:63212"/>
        <dbReference type="ChEBI" id="CHEBI:77897"/>
        <dbReference type="EC" id="3.6.1.56"/>
    </reaction>
    <physiologicalReaction direction="left-to-right" evidence="13">
        <dbReference type="Rhea" id="RHEA:31584"/>
    </physiologicalReaction>
</comment>
<dbReference type="AlphaFoldDB" id="A0A9P6L9C7"/>
<keyword evidence="10" id="KW-0694">RNA-binding</keyword>
<comment type="similarity">
    <text evidence="4 27">Belongs to the Nudix hydrolase family.</text>
</comment>
<dbReference type="PRINTS" id="PR00502">
    <property type="entry name" value="NUDIXFAMILY"/>
</dbReference>
<comment type="catalytic activity">
    <reaction evidence="24">
        <text>O(6)-methyl-dGTP + H2O = O(6)-methyl-dGMP + diphosphate + H(+)</text>
        <dbReference type="Rhea" id="RHEA:67600"/>
        <dbReference type="ChEBI" id="CHEBI:15377"/>
        <dbReference type="ChEBI" id="CHEBI:15378"/>
        <dbReference type="ChEBI" id="CHEBI:33019"/>
        <dbReference type="ChEBI" id="CHEBI:169974"/>
        <dbReference type="ChEBI" id="CHEBI:169975"/>
    </reaction>
    <physiologicalReaction direction="left-to-right" evidence="24">
        <dbReference type="Rhea" id="RHEA:67601"/>
    </physiologicalReaction>
</comment>
<reference evidence="29" key="1">
    <citation type="journal article" date="2020" name="Nat. Commun.">
        <title>Large-scale genome sequencing of mycorrhizal fungi provides insights into the early evolution of symbiotic traits.</title>
        <authorList>
            <person name="Miyauchi S."/>
            <person name="Kiss E."/>
            <person name="Kuo A."/>
            <person name="Drula E."/>
            <person name="Kohler A."/>
            <person name="Sanchez-Garcia M."/>
            <person name="Morin E."/>
            <person name="Andreopoulos B."/>
            <person name="Barry K.W."/>
            <person name="Bonito G."/>
            <person name="Buee M."/>
            <person name="Carver A."/>
            <person name="Chen C."/>
            <person name="Cichocki N."/>
            <person name="Clum A."/>
            <person name="Culley D."/>
            <person name="Crous P.W."/>
            <person name="Fauchery L."/>
            <person name="Girlanda M."/>
            <person name="Hayes R.D."/>
            <person name="Keri Z."/>
            <person name="LaButti K."/>
            <person name="Lipzen A."/>
            <person name="Lombard V."/>
            <person name="Magnuson J."/>
            <person name="Maillard F."/>
            <person name="Murat C."/>
            <person name="Nolan M."/>
            <person name="Ohm R.A."/>
            <person name="Pangilinan J."/>
            <person name="Pereira M.F."/>
            <person name="Perotto S."/>
            <person name="Peter M."/>
            <person name="Pfister S."/>
            <person name="Riley R."/>
            <person name="Sitrit Y."/>
            <person name="Stielow J.B."/>
            <person name="Szollosi G."/>
            <person name="Zifcakova L."/>
            <person name="Stursova M."/>
            <person name="Spatafora J.W."/>
            <person name="Tedersoo L."/>
            <person name="Vaario L.M."/>
            <person name="Yamada A."/>
            <person name="Yan M."/>
            <person name="Wang P."/>
            <person name="Xu J."/>
            <person name="Bruns T."/>
            <person name="Baldrian P."/>
            <person name="Vilgalys R."/>
            <person name="Dunand C."/>
            <person name="Henrissat B."/>
            <person name="Grigoriev I.V."/>
            <person name="Hibbett D."/>
            <person name="Nagy L.G."/>
            <person name="Martin F.M."/>
        </authorList>
    </citation>
    <scope>NUCLEOTIDE SEQUENCE</scope>
    <source>
        <strain evidence="29">UH-Tt-Lm1</strain>
    </source>
</reference>
<dbReference type="EC" id="3.6.1.56" evidence="16"/>
<dbReference type="GO" id="GO:0042262">
    <property type="term" value="P:DNA protection"/>
    <property type="evidence" value="ECO:0007669"/>
    <property type="project" value="InterPro"/>
</dbReference>
<comment type="catalytic activity">
    <reaction evidence="12">
        <text>8-oxo-dATP + H2O = 8-oxo-dAMP + diphosphate + H(+)</text>
        <dbReference type="Rhea" id="RHEA:65396"/>
        <dbReference type="ChEBI" id="CHEBI:15377"/>
        <dbReference type="ChEBI" id="CHEBI:15378"/>
        <dbReference type="ChEBI" id="CHEBI:33019"/>
        <dbReference type="ChEBI" id="CHEBI:71361"/>
        <dbReference type="ChEBI" id="CHEBI:172871"/>
    </reaction>
    <physiologicalReaction direction="left-to-right" evidence="12">
        <dbReference type="Rhea" id="RHEA:65397"/>
    </physiologicalReaction>
</comment>
<evidence type="ECO:0000256" key="19">
    <source>
        <dbReference type="ARBA" id="ARBA00030634"/>
    </source>
</evidence>
<dbReference type="PRINTS" id="PR01403">
    <property type="entry name" value="8OXTPHPHTASE"/>
</dbReference>
<dbReference type="Gene3D" id="3.90.79.10">
    <property type="entry name" value="Nucleoside Triphosphate Pyrophosphohydrolase"/>
    <property type="match status" value="1"/>
</dbReference>
<comment type="cofactor">
    <cofactor evidence="1">
        <name>Mg(2+)</name>
        <dbReference type="ChEBI" id="CHEBI:18420"/>
    </cofactor>
</comment>
<evidence type="ECO:0000256" key="11">
    <source>
        <dbReference type="ARBA" id="ARBA00023242"/>
    </source>
</evidence>
<keyword evidence="6" id="KW-0963">Cytoplasm</keyword>
<evidence type="ECO:0000256" key="16">
    <source>
        <dbReference type="ARBA" id="ARBA00026103"/>
    </source>
</evidence>
<name>A0A9P6L9C7_9AGAM</name>
<evidence type="ECO:0000256" key="15">
    <source>
        <dbReference type="ARBA" id="ARBA00024596"/>
    </source>
</evidence>
<evidence type="ECO:0000256" key="17">
    <source>
        <dbReference type="ARBA" id="ARBA00026218"/>
    </source>
</evidence>
<evidence type="ECO:0000256" key="3">
    <source>
        <dbReference type="ARBA" id="ARBA00004496"/>
    </source>
</evidence>
<dbReference type="PROSITE" id="PS51462">
    <property type="entry name" value="NUDIX"/>
    <property type="match status" value="1"/>
</dbReference>